<dbReference type="Pfam" id="PF03551">
    <property type="entry name" value="PadR"/>
    <property type="match status" value="1"/>
</dbReference>
<dbReference type="OrthoDB" id="9814826at2"/>
<dbReference type="RefSeq" id="WP_113889367.1">
    <property type="nucleotide sequence ID" value="NZ_QNRK01000011.1"/>
</dbReference>
<sequence length="189" mass="20712">MPSPFRPPPPGDDEAPDCGPRAAFRGLFGRHRGGPFGRWRGARMFDSGALRLLALGLIAEEPRHGYDIIRVLRARFQGSYSPSPGSIYPILQQLSDAGLVTSSSHGPRRRFAITEAGKSWLAGQSAELDAIKVQLDEAASPIGEQAIGEAIRDLRQALFSKMREGALDAGQARRLRDVLERARREIEDL</sequence>
<dbReference type="Gene3D" id="1.10.10.10">
    <property type="entry name" value="Winged helix-like DNA-binding domain superfamily/Winged helix DNA-binding domain"/>
    <property type="match status" value="1"/>
</dbReference>
<dbReference type="InterPro" id="IPR036390">
    <property type="entry name" value="WH_DNA-bd_sf"/>
</dbReference>
<reference evidence="3 4" key="1">
    <citation type="submission" date="2018-06" db="EMBL/GenBank/DDBJ databases">
        <title>Genomic Encyclopedia of Type Strains, Phase IV (KMG-IV): sequencing the most valuable type-strain genomes for metagenomic binning, comparative biology and taxonomic classification.</title>
        <authorList>
            <person name="Goeker M."/>
        </authorList>
    </citation>
    <scope>NUCLEOTIDE SEQUENCE [LARGE SCALE GENOMIC DNA]</scope>
    <source>
        <strain evidence="3 4">DSM 24875</strain>
    </source>
</reference>
<dbReference type="PANTHER" id="PTHR43252">
    <property type="entry name" value="TRANSCRIPTIONAL REGULATOR YQJI"/>
    <property type="match status" value="1"/>
</dbReference>
<protein>
    <submittedName>
        <fullName evidence="3">PadR family transcriptional regulator</fullName>
    </submittedName>
</protein>
<keyword evidence="4" id="KW-1185">Reference proteome</keyword>
<dbReference type="SUPFAM" id="SSF46785">
    <property type="entry name" value="Winged helix' DNA-binding domain"/>
    <property type="match status" value="1"/>
</dbReference>
<feature type="domain" description="Transcription regulator PadR N-terminal" evidence="2">
    <location>
        <begin position="55"/>
        <end position="121"/>
    </location>
</feature>
<evidence type="ECO:0000313" key="4">
    <source>
        <dbReference type="Proteomes" id="UP000253529"/>
    </source>
</evidence>
<accession>A0A366FGL0</accession>
<dbReference type="AlphaFoldDB" id="A0A366FGL0"/>
<evidence type="ECO:0000256" key="1">
    <source>
        <dbReference type="SAM" id="MobiDB-lite"/>
    </source>
</evidence>
<name>A0A366FGL0_9HYPH</name>
<feature type="region of interest" description="Disordered" evidence="1">
    <location>
        <begin position="1"/>
        <end position="20"/>
    </location>
</feature>
<dbReference type="Proteomes" id="UP000253529">
    <property type="component" value="Unassembled WGS sequence"/>
</dbReference>
<proteinExistence type="predicted"/>
<dbReference type="PANTHER" id="PTHR43252:SF7">
    <property type="entry name" value="TRANSCRIPTIONAL REGULATOR YQJI"/>
    <property type="match status" value="1"/>
</dbReference>
<organism evidence="3 4">
    <name type="scientific">Roseiarcus fermentans</name>
    <dbReference type="NCBI Taxonomy" id="1473586"/>
    <lineage>
        <taxon>Bacteria</taxon>
        <taxon>Pseudomonadati</taxon>
        <taxon>Pseudomonadota</taxon>
        <taxon>Alphaproteobacteria</taxon>
        <taxon>Hyphomicrobiales</taxon>
        <taxon>Roseiarcaceae</taxon>
        <taxon>Roseiarcus</taxon>
    </lineage>
</organism>
<dbReference type="InterPro" id="IPR005149">
    <property type="entry name" value="Tscrpt_reg_PadR_N"/>
</dbReference>
<gene>
    <name evidence="3" type="ORF">DFR50_11175</name>
</gene>
<evidence type="ECO:0000313" key="3">
    <source>
        <dbReference type="EMBL" id="RBP13813.1"/>
    </source>
</evidence>
<dbReference type="EMBL" id="QNRK01000011">
    <property type="protein sequence ID" value="RBP13813.1"/>
    <property type="molecule type" value="Genomic_DNA"/>
</dbReference>
<feature type="compositionally biased region" description="Pro residues" evidence="1">
    <location>
        <begin position="1"/>
        <end position="10"/>
    </location>
</feature>
<evidence type="ECO:0000259" key="2">
    <source>
        <dbReference type="Pfam" id="PF03551"/>
    </source>
</evidence>
<comment type="caution">
    <text evidence="3">The sequence shown here is derived from an EMBL/GenBank/DDBJ whole genome shotgun (WGS) entry which is preliminary data.</text>
</comment>
<dbReference type="InterPro" id="IPR036388">
    <property type="entry name" value="WH-like_DNA-bd_sf"/>
</dbReference>